<dbReference type="EMBL" id="CAIIXF020000010">
    <property type="protein sequence ID" value="CAH1795793.1"/>
    <property type="molecule type" value="Genomic_DNA"/>
</dbReference>
<feature type="compositionally biased region" description="Polar residues" evidence="1">
    <location>
        <begin position="18"/>
        <end position="28"/>
    </location>
</feature>
<evidence type="ECO:0000259" key="2">
    <source>
        <dbReference type="Pfam" id="PF13472"/>
    </source>
</evidence>
<feature type="region of interest" description="Disordered" evidence="1">
    <location>
        <begin position="192"/>
        <end position="223"/>
    </location>
</feature>
<comment type="caution">
    <text evidence="3">The sequence shown here is derived from an EMBL/GenBank/DDBJ whole genome shotgun (WGS) entry which is preliminary data.</text>
</comment>
<dbReference type="InterPro" id="IPR036514">
    <property type="entry name" value="SGNH_hydro_sf"/>
</dbReference>
<keyword evidence="4" id="KW-1185">Reference proteome</keyword>
<feature type="region of interest" description="Disordered" evidence="1">
    <location>
        <begin position="1"/>
        <end position="178"/>
    </location>
</feature>
<dbReference type="Gene3D" id="3.40.50.1110">
    <property type="entry name" value="SGNH hydrolase"/>
    <property type="match status" value="1"/>
</dbReference>
<dbReference type="Pfam" id="PF13472">
    <property type="entry name" value="Lipase_GDSL_2"/>
    <property type="match status" value="1"/>
</dbReference>
<name>A0A8S4PQY2_OWEFU</name>
<feature type="compositionally biased region" description="Low complexity" evidence="1">
    <location>
        <begin position="155"/>
        <end position="167"/>
    </location>
</feature>
<dbReference type="CDD" id="cd00229">
    <property type="entry name" value="SGNH_hydrolase"/>
    <property type="match status" value="1"/>
</dbReference>
<evidence type="ECO:0000313" key="3">
    <source>
        <dbReference type="EMBL" id="CAH1795793.1"/>
    </source>
</evidence>
<protein>
    <recommendedName>
        <fullName evidence="2">SGNH hydrolase-type esterase domain-containing protein</fullName>
    </recommendedName>
</protein>
<evidence type="ECO:0000256" key="1">
    <source>
        <dbReference type="SAM" id="MobiDB-lite"/>
    </source>
</evidence>
<dbReference type="SUPFAM" id="SSF52266">
    <property type="entry name" value="SGNH hydrolase"/>
    <property type="match status" value="1"/>
</dbReference>
<feature type="compositionally biased region" description="Basic and acidic residues" evidence="1">
    <location>
        <begin position="296"/>
        <end position="313"/>
    </location>
</feature>
<accession>A0A8S4PQY2</accession>
<feature type="compositionally biased region" description="Polar residues" evidence="1">
    <location>
        <begin position="36"/>
        <end position="154"/>
    </location>
</feature>
<sequence length="534" mass="58621">MKSIQGLGLEQNPIPTPGEQNTTSTPREQNPIPTPREQNPIATPREQNPTPTPEDQNLASTLGEQNPTSTPGEQITTSTPGEQNPTSTPGVQNSTPTPGEQNPISTPGEQNPTPTPREQNPISTPGEQNPTSTPEVQNSTPTPGEQNPISTQRATTPQQTPSVTTPQQNPPTIPQENPSLAKLQQSLPMPELNSLAKSPTNSDVTEEDSDISTSFMDLSSDSTSCDTSRVLLLEETITSLRASLEKSNNICKQQKLQIEKLKKEIISTTKKNDKLNSKLQSKMKTAESATQWQTDDLQKDNSKQIQEENKDEQSVQPIPRQTPKMLYIAASNGYGISAAINSQSNQKIVATGNVHGGATIEFINSTIPETVCRMKPDTVVVQCGTNNITVENTTTTISKMKSLITTLKTTSNTNKTKTAVVEIPYRRDKPASHKLNTKIDAINSATQSECKKQDIHFIRINTTDYNKSILGRQGLHFNVKGRQHVARNVLKTLYPNNITRNFNDTNIPKHCSNNSNTNQMDTLDPIWINRNVVQ</sequence>
<dbReference type="AlphaFoldDB" id="A0A8S4PQY2"/>
<dbReference type="Proteomes" id="UP000749559">
    <property type="component" value="Unassembled WGS sequence"/>
</dbReference>
<dbReference type="InterPro" id="IPR013830">
    <property type="entry name" value="SGNH_hydro"/>
</dbReference>
<proteinExistence type="predicted"/>
<feature type="compositionally biased region" description="Polar residues" evidence="1">
    <location>
        <begin position="277"/>
        <end position="295"/>
    </location>
</feature>
<reference evidence="3" key="1">
    <citation type="submission" date="2022-03" db="EMBL/GenBank/DDBJ databases">
        <authorList>
            <person name="Martin C."/>
        </authorList>
    </citation>
    <scope>NUCLEOTIDE SEQUENCE</scope>
</reference>
<dbReference type="OrthoDB" id="308919at2759"/>
<feature type="region of interest" description="Disordered" evidence="1">
    <location>
        <begin position="275"/>
        <end position="320"/>
    </location>
</feature>
<gene>
    <name evidence="3" type="ORF">OFUS_LOCUS20282</name>
</gene>
<feature type="domain" description="SGNH hydrolase-type esterase" evidence="2">
    <location>
        <begin position="356"/>
        <end position="483"/>
    </location>
</feature>
<evidence type="ECO:0000313" key="4">
    <source>
        <dbReference type="Proteomes" id="UP000749559"/>
    </source>
</evidence>
<organism evidence="3 4">
    <name type="scientific">Owenia fusiformis</name>
    <name type="common">Polychaete worm</name>
    <dbReference type="NCBI Taxonomy" id="6347"/>
    <lineage>
        <taxon>Eukaryota</taxon>
        <taxon>Metazoa</taxon>
        <taxon>Spiralia</taxon>
        <taxon>Lophotrochozoa</taxon>
        <taxon>Annelida</taxon>
        <taxon>Polychaeta</taxon>
        <taxon>Sedentaria</taxon>
        <taxon>Canalipalpata</taxon>
        <taxon>Sabellida</taxon>
        <taxon>Oweniida</taxon>
        <taxon>Oweniidae</taxon>
        <taxon>Owenia</taxon>
    </lineage>
</organism>